<dbReference type="AlphaFoldDB" id="A0A644XA14"/>
<reference evidence="2" key="1">
    <citation type="submission" date="2019-08" db="EMBL/GenBank/DDBJ databases">
        <authorList>
            <person name="Kucharzyk K."/>
            <person name="Murdoch R.W."/>
            <person name="Higgins S."/>
            <person name="Loffler F."/>
        </authorList>
    </citation>
    <scope>NUCLEOTIDE SEQUENCE</scope>
</reference>
<evidence type="ECO:0000313" key="2">
    <source>
        <dbReference type="EMBL" id="MPM12757.1"/>
    </source>
</evidence>
<feature type="region of interest" description="Disordered" evidence="1">
    <location>
        <begin position="1"/>
        <end position="23"/>
    </location>
</feature>
<gene>
    <name evidence="2" type="ORF">SDC9_59111</name>
</gene>
<sequence>MPDVAARESPGRHGEAVHRHGVASGKKGGVLQFGADIPLPEGVEQLRDELCALPPAASVSQGDCCVLHDLSPL</sequence>
<comment type="caution">
    <text evidence="2">The sequence shown here is derived from an EMBL/GenBank/DDBJ whole genome shotgun (WGS) entry which is preliminary data.</text>
</comment>
<name>A0A644XA14_9ZZZZ</name>
<organism evidence="2">
    <name type="scientific">bioreactor metagenome</name>
    <dbReference type="NCBI Taxonomy" id="1076179"/>
    <lineage>
        <taxon>unclassified sequences</taxon>
        <taxon>metagenomes</taxon>
        <taxon>ecological metagenomes</taxon>
    </lineage>
</organism>
<dbReference type="EMBL" id="VSSQ01002019">
    <property type="protein sequence ID" value="MPM12757.1"/>
    <property type="molecule type" value="Genomic_DNA"/>
</dbReference>
<evidence type="ECO:0000256" key="1">
    <source>
        <dbReference type="SAM" id="MobiDB-lite"/>
    </source>
</evidence>
<feature type="compositionally biased region" description="Basic and acidic residues" evidence="1">
    <location>
        <begin position="1"/>
        <end position="18"/>
    </location>
</feature>
<accession>A0A644XA14</accession>
<protein>
    <submittedName>
        <fullName evidence="2">Uncharacterized protein</fullName>
    </submittedName>
</protein>
<proteinExistence type="predicted"/>